<reference evidence="2" key="2">
    <citation type="submission" date="2021-09" db="EMBL/GenBank/DDBJ databases">
        <authorList>
            <person name="Jia N."/>
            <person name="Wang J."/>
            <person name="Shi W."/>
            <person name="Du L."/>
            <person name="Sun Y."/>
            <person name="Zhan W."/>
            <person name="Jiang J."/>
            <person name="Wang Q."/>
            <person name="Zhang B."/>
            <person name="Ji P."/>
            <person name="Sakyi L.B."/>
            <person name="Cui X."/>
            <person name="Yuan T."/>
            <person name="Jiang B."/>
            <person name="Yang W."/>
            <person name="Lam T.T.-Y."/>
            <person name="Chang Q."/>
            <person name="Ding S."/>
            <person name="Wang X."/>
            <person name="Zhu J."/>
            <person name="Ruan X."/>
            <person name="Zhao L."/>
            <person name="Wei J."/>
            <person name="Que T."/>
            <person name="Du C."/>
            <person name="Cheng J."/>
            <person name="Dai P."/>
            <person name="Han X."/>
            <person name="Huang E."/>
            <person name="Gao Y."/>
            <person name="Liu J."/>
            <person name="Shao H."/>
            <person name="Ye R."/>
            <person name="Li L."/>
            <person name="Wei W."/>
            <person name="Wang X."/>
            <person name="Wang C."/>
            <person name="Huo Q."/>
            <person name="Li W."/>
            <person name="Guo W."/>
            <person name="Chen H."/>
            <person name="Chen S."/>
            <person name="Zhou L."/>
            <person name="Zhou L."/>
            <person name="Ni X."/>
            <person name="Tian J."/>
            <person name="Zhou Y."/>
            <person name="Sheng Y."/>
            <person name="Liu T."/>
            <person name="Pan Y."/>
            <person name="Xia L."/>
            <person name="Li J."/>
            <person name="Zhao F."/>
            <person name="Cao W."/>
        </authorList>
    </citation>
    <scope>NUCLEOTIDE SEQUENCE</scope>
    <source>
        <strain evidence="2">Rsan-2018</strain>
        <tissue evidence="2">Larvae</tissue>
    </source>
</reference>
<dbReference type="Gene3D" id="3.50.30.50">
    <property type="entry name" value="Putative cyclase"/>
    <property type="match status" value="1"/>
</dbReference>
<gene>
    <name evidence="2" type="ORF">HPB52_012918</name>
</gene>
<keyword evidence="3" id="KW-1185">Reference proteome</keyword>
<dbReference type="PANTHER" id="PTHR43564:SF2">
    <property type="entry name" value="BLR6059 PROTEIN"/>
    <property type="match status" value="1"/>
</dbReference>
<evidence type="ECO:0000313" key="3">
    <source>
        <dbReference type="Proteomes" id="UP000821837"/>
    </source>
</evidence>
<sequence>MVKLDVQSKVEADPEYIVTLSDIHDWESRYGRVPDGCLFVVDTGQCRFWPNRTTYMGLDENGDRHFPSLAPDAATFLTSERSPYGIGLDGPSLDHYPELTVHKILAAASLYTTENLACLSRVPAKGATAVILPMKILGASGAPVRVVATLP</sequence>
<comment type="similarity">
    <text evidence="1">Belongs to the Cyclase 1 superfamily.</text>
</comment>
<accession>A0A9D4Q7D0</accession>
<dbReference type="GO" id="GO:0004061">
    <property type="term" value="F:arylformamidase activity"/>
    <property type="evidence" value="ECO:0007669"/>
    <property type="project" value="InterPro"/>
</dbReference>
<evidence type="ECO:0000313" key="2">
    <source>
        <dbReference type="EMBL" id="KAH7968933.1"/>
    </source>
</evidence>
<name>A0A9D4Q7D0_RHISA</name>
<dbReference type="SUPFAM" id="SSF102198">
    <property type="entry name" value="Putative cyclase"/>
    <property type="match status" value="1"/>
</dbReference>
<protein>
    <recommendedName>
        <fullName evidence="4">Cyclase</fullName>
    </recommendedName>
</protein>
<organism evidence="2 3">
    <name type="scientific">Rhipicephalus sanguineus</name>
    <name type="common">Brown dog tick</name>
    <name type="synonym">Ixodes sanguineus</name>
    <dbReference type="NCBI Taxonomy" id="34632"/>
    <lineage>
        <taxon>Eukaryota</taxon>
        <taxon>Metazoa</taxon>
        <taxon>Ecdysozoa</taxon>
        <taxon>Arthropoda</taxon>
        <taxon>Chelicerata</taxon>
        <taxon>Arachnida</taxon>
        <taxon>Acari</taxon>
        <taxon>Parasitiformes</taxon>
        <taxon>Ixodida</taxon>
        <taxon>Ixodoidea</taxon>
        <taxon>Ixodidae</taxon>
        <taxon>Rhipicephalinae</taxon>
        <taxon>Rhipicephalus</taxon>
        <taxon>Rhipicephalus</taxon>
    </lineage>
</organism>
<reference evidence="2" key="1">
    <citation type="journal article" date="2020" name="Cell">
        <title>Large-Scale Comparative Analyses of Tick Genomes Elucidate Their Genetic Diversity and Vector Capacities.</title>
        <authorList>
            <consortium name="Tick Genome and Microbiome Consortium (TIGMIC)"/>
            <person name="Jia N."/>
            <person name="Wang J."/>
            <person name="Shi W."/>
            <person name="Du L."/>
            <person name="Sun Y."/>
            <person name="Zhan W."/>
            <person name="Jiang J.F."/>
            <person name="Wang Q."/>
            <person name="Zhang B."/>
            <person name="Ji P."/>
            <person name="Bell-Sakyi L."/>
            <person name="Cui X.M."/>
            <person name="Yuan T.T."/>
            <person name="Jiang B.G."/>
            <person name="Yang W.F."/>
            <person name="Lam T.T."/>
            <person name="Chang Q.C."/>
            <person name="Ding S.J."/>
            <person name="Wang X.J."/>
            <person name="Zhu J.G."/>
            <person name="Ruan X.D."/>
            <person name="Zhao L."/>
            <person name="Wei J.T."/>
            <person name="Ye R.Z."/>
            <person name="Que T.C."/>
            <person name="Du C.H."/>
            <person name="Zhou Y.H."/>
            <person name="Cheng J.X."/>
            <person name="Dai P.F."/>
            <person name="Guo W.B."/>
            <person name="Han X.H."/>
            <person name="Huang E.J."/>
            <person name="Li L.F."/>
            <person name="Wei W."/>
            <person name="Gao Y.C."/>
            <person name="Liu J.Z."/>
            <person name="Shao H.Z."/>
            <person name="Wang X."/>
            <person name="Wang C.C."/>
            <person name="Yang T.C."/>
            <person name="Huo Q.B."/>
            <person name="Li W."/>
            <person name="Chen H.Y."/>
            <person name="Chen S.E."/>
            <person name="Zhou L.G."/>
            <person name="Ni X.B."/>
            <person name="Tian J.H."/>
            <person name="Sheng Y."/>
            <person name="Liu T."/>
            <person name="Pan Y.S."/>
            <person name="Xia L.Y."/>
            <person name="Li J."/>
            <person name="Zhao F."/>
            <person name="Cao W.C."/>
        </authorList>
    </citation>
    <scope>NUCLEOTIDE SEQUENCE</scope>
    <source>
        <strain evidence="2">Rsan-2018</strain>
    </source>
</reference>
<dbReference type="Pfam" id="PF04199">
    <property type="entry name" value="Cyclase"/>
    <property type="match status" value="1"/>
</dbReference>
<dbReference type="AlphaFoldDB" id="A0A9D4Q7D0"/>
<dbReference type="InterPro" id="IPR007325">
    <property type="entry name" value="KFase/CYL"/>
</dbReference>
<dbReference type="Proteomes" id="UP000821837">
    <property type="component" value="Unassembled WGS sequence"/>
</dbReference>
<evidence type="ECO:0008006" key="4">
    <source>
        <dbReference type="Google" id="ProtNLM"/>
    </source>
</evidence>
<dbReference type="VEuPathDB" id="VectorBase:RSAN_039648"/>
<dbReference type="PANTHER" id="PTHR43564">
    <property type="entry name" value="KYNURENINE FORMAMIDASE-LIKE PROTEIN"/>
    <property type="match status" value="1"/>
</dbReference>
<dbReference type="GO" id="GO:0019441">
    <property type="term" value="P:L-tryptophan catabolic process to kynurenine"/>
    <property type="evidence" value="ECO:0007669"/>
    <property type="project" value="InterPro"/>
</dbReference>
<dbReference type="EMBL" id="JABSTV010001248">
    <property type="protein sequence ID" value="KAH7968933.1"/>
    <property type="molecule type" value="Genomic_DNA"/>
</dbReference>
<dbReference type="InterPro" id="IPR037175">
    <property type="entry name" value="KFase_sf"/>
</dbReference>
<proteinExistence type="inferred from homology"/>
<comment type="caution">
    <text evidence="2">The sequence shown here is derived from an EMBL/GenBank/DDBJ whole genome shotgun (WGS) entry which is preliminary data.</text>
</comment>
<evidence type="ECO:0000256" key="1">
    <source>
        <dbReference type="ARBA" id="ARBA00007865"/>
    </source>
</evidence>